<gene>
    <name evidence="1" type="ORF">MKW98_007719</name>
</gene>
<dbReference type="EMBL" id="JAJJMB010014612">
    <property type="protein sequence ID" value="KAI3859338.1"/>
    <property type="molecule type" value="Genomic_DNA"/>
</dbReference>
<accession>A0AAD4S385</accession>
<dbReference type="AlphaFoldDB" id="A0AAD4S385"/>
<evidence type="ECO:0000313" key="1">
    <source>
        <dbReference type="EMBL" id="KAI3859338.1"/>
    </source>
</evidence>
<dbReference type="Proteomes" id="UP001202328">
    <property type="component" value="Unassembled WGS sequence"/>
</dbReference>
<reference evidence="1" key="1">
    <citation type="submission" date="2022-04" db="EMBL/GenBank/DDBJ databases">
        <title>A functionally conserved STORR gene fusion in Papaver species that diverged 16.8 million years ago.</title>
        <authorList>
            <person name="Catania T."/>
        </authorList>
    </citation>
    <scope>NUCLEOTIDE SEQUENCE</scope>
    <source>
        <strain evidence="1">S-188037</strain>
    </source>
</reference>
<feature type="non-terminal residue" evidence="1">
    <location>
        <position position="90"/>
    </location>
</feature>
<comment type="caution">
    <text evidence="1">The sequence shown here is derived from an EMBL/GenBank/DDBJ whole genome shotgun (WGS) entry which is preliminary data.</text>
</comment>
<sequence length="90" mass="10215">VPRESHLKNQAELHLMLSFRFLIDDGGSTYCINCFVYLVVQLLETLIRSRCLRLSDESASEALAVPELLAHCSYLLMEHKLNQNDPPVGK</sequence>
<evidence type="ECO:0000313" key="2">
    <source>
        <dbReference type="Proteomes" id="UP001202328"/>
    </source>
</evidence>
<proteinExistence type="predicted"/>
<keyword evidence="2" id="KW-1185">Reference proteome</keyword>
<organism evidence="1 2">
    <name type="scientific">Papaver atlanticum</name>
    <dbReference type="NCBI Taxonomy" id="357466"/>
    <lineage>
        <taxon>Eukaryota</taxon>
        <taxon>Viridiplantae</taxon>
        <taxon>Streptophyta</taxon>
        <taxon>Embryophyta</taxon>
        <taxon>Tracheophyta</taxon>
        <taxon>Spermatophyta</taxon>
        <taxon>Magnoliopsida</taxon>
        <taxon>Ranunculales</taxon>
        <taxon>Papaveraceae</taxon>
        <taxon>Papaveroideae</taxon>
        <taxon>Papaver</taxon>
    </lineage>
</organism>
<name>A0AAD4S385_9MAGN</name>
<protein>
    <submittedName>
        <fullName evidence="1">Uncharacterized protein</fullName>
    </submittedName>
</protein>